<evidence type="ECO:0000256" key="1">
    <source>
        <dbReference type="SAM" id="MobiDB-lite"/>
    </source>
</evidence>
<name>A0A0F6PTV5_9NIDO</name>
<dbReference type="Pfam" id="PF01481">
    <property type="entry name" value="Arteri_nucleo"/>
    <property type="match status" value="1"/>
</dbReference>
<dbReference type="Proteomes" id="UP000130686">
    <property type="component" value="Segment"/>
</dbReference>
<keyword evidence="3" id="KW-1185">Reference proteome</keyword>
<protein>
    <submittedName>
        <fullName evidence="2">ORF9 protein</fullName>
    </submittedName>
</protein>
<evidence type="ECO:0000313" key="2">
    <source>
        <dbReference type="EMBL" id="AKC89303.1"/>
    </source>
</evidence>
<reference evidence="2 3" key="1">
    <citation type="journal article" date="2015" name="J. Virol.">
        <title>Historical Outbreaks of Simian Hemorrhagic Fever in Captive Macaques Were Caused by Distinct Arteriviruses.</title>
        <authorList>
            <person name="Lauck M."/>
            <person name="Alkhovsky S.V."/>
            <person name="Bao Y."/>
            <person name="Bailey A.L."/>
            <person name="Shevtsova Z.V."/>
            <person name="Shchetinin A.M."/>
            <person name="Vishnevskaya T.V."/>
            <person name="Lackemeyer M.G."/>
            <person name="Postnikova E."/>
            <person name="Mazur S."/>
            <person name="Wada J."/>
            <person name="Radoshitzky S.R."/>
            <person name="Friedrich T.C."/>
            <person name="Lapin B.A."/>
            <person name="Deriabin P.G."/>
            <person name="Jahrling P.B."/>
            <person name="Goldberg T.L."/>
            <person name="O'Connor D.H."/>
            <person name="Kuhn J.H."/>
        </authorList>
    </citation>
    <scope>NUCLEOTIDE SEQUENCE [LARGE SCALE GENOMIC DNA]</scope>
    <source>
        <strain evidence="2">Sukhumi</strain>
    </source>
</reference>
<dbReference type="OrthoDB" id="23799at10239"/>
<organism evidence="2 3">
    <name type="scientific">Simian hemorrhagic encephalitis virus</name>
    <dbReference type="NCBI Taxonomy" id="1965068"/>
    <lineage>
        <taxon>Viruses</taxon>
        <taxon>Riboviria</taxon>
        <taxon>Orthornavirae</taxon>
        <taxon>Pisuviricota</taxon>
        <taxon>Pisoniviricetes</taxon>
        <taxon>Nidovirales</taxon>
        <taxon>Arnidovirineae</taxon>
        <taxon>Arteriviridae</taxon>
        <taxon>Simarterivirinae</taxon>
        <taxon>Epsilonarterivirus</taxon>
        <taxon>Sheartevirus</taxon>
        <taxon>Epsilonarterivirus hemcep</taxon>
    </lineage>
</organism>
<dbReference type="RefSeq" id="YP_009505580.1">
    <property type="nucleotide sequence ID" value="NC_038293.1"/>
</dbReference>
<dbReference type="InterPro" id="IPR002484">
    <property type="entry name" value="Arte_nucleocap"/>
</dbReference>
<sequence length="108" mass="12108">MAGKQDRQPRKPRRNAARNTNSSRKRNPQQTQHRKPANTLPSYVFAAPDDLRMKLSVTNSQLIFRLISDLYHHGGGNLTYENGYVSFQAAVAPYGGLRNALEKLQGPS</sequence>
<dbReference type="GeneID" id="37616429"/>
<accession>A0A0F6PTV5</accession>
<feature type="compositionally biased region" description="Basic residues" evidence="1">
    <location>
        <begin position="23"/>
        <end position="36"/>
    </location>
</feature>
<dbReference type="EMBL" id="KM677927">
    <property type="protein sequence ID" value="AKC89303.1"/>
    <property type="molecule type" value="Genomic_RNA"/>
</dbReference>
<dbReference type="KEGG" id="vg:37616429"/>
<dbReference type="GO" id="GO:0019013">
    <property type="term" value="C:viral nucleocapsid"/>
    <property type="evidence" value="ECO:0007669"/>
    <property type="project" value="InterPro"/>
</dbReference>
<evidence type="ECO:0000313" key="3">
    <source>
        <dbReference type="Proteomes" id="UP000130686"/>
    </source>
</evidence>
<proteinExistence type="predicted"/>
<feature type="region of interest" description="Disordered" evidence="1">
    <location>
        <begin position="1"/>
        <end position="41"/>
    </location>
</feature>